<reference evidence="2 4" key="1">
    <citation type="submission" date="2016-02" db="EMBL/GenBank/DDBJ databases">
        <title>Draft genome sequence of Acidibacillus ferrooxidans SLC66.</title>
        <authorList>
            <person name="Oliveira G."/>
            <person name="Nancucheo I."/>
            <person name="Dall'Agnol H."/>
            <person name="Johnson B."/>
            <person name="Oliveira R."/>
            <person name="Nunes G.L."/>
            <person name="Tzotzos G."/>
            <person name="Orellana S.C."/>
            <person name="Salim A.C."/>
            <person name="Araujo F.M."/>
        </authorList>
    </citation>
    <scope>NUCLEOTIDE SEQUENCE [LARGE SCALE GENOMIC DNA]</scope>
    <source>
        <strain evidence="2 4">SLC66</strain>
    </source>
</reference>
<dbReference type="OrthoDB" id="2991348at2"/>
<keyword evidence="1" id="KW-0812">Transmembrane</keyword>
<accession>A0A161QH56</accession>
<proteinExistence type="predicted"/>
<keyword evidence="1" id="KW-1133">Transmembrane helix</keyword>
<dbReference type="EMBL" id="LSUQ01000016">
    <property type="protein sequence ID" value="OAG94115.1"/>
    <property type="molecule type" value="Genomic_DNA"/>
</dbReference>
<feature type="transmembrane region" description="Helical" evidence="1">
    <location>
        <begin position="73"/>
        <end position="91"/>
    </location>
</feature>
<evidence type="ECO:0000313" key="3">
    <source>
        <dbReference type="EMBL" id="OPG17313.1"/>
    </source>
</evidence>
<dbReference type="STRING" id="1765683.B2M26_03035"/>
<sequence length="143" mass="15648">MNHPSAQTDEPLQRGPEQIYSRTTGWIFLLLFLASFLPLGLKTYLTLTGEMAIIHLILGLGGLIAAHSVKRTQTIYGVGAGAWLIVIGVTGKGNPFGLPIASLPLDHALHTVLGIWAFYGPLLHFPWKRVLKRSHDAKTNSQE</sequence>
<evidence type="ECO:0008006" key="6">
    <source>
        <dbReference type="Google" id="ProtNLM"/>
    </source>
</evidence>
<dbReference type="Proteomes" id="UP000190229">
    <property type="component" value="Unassembled WGS sequence"/>
</dbReference>
<evidence type="ECO:0000256" key="1">
    <source>
        <dbReference type="SAM" id="Phobius"/>
    </source>
</evidence>
<dbReference type="AlphaFoldDB" id="A0A161QH56"/>
<comment type="caution">
    <text evidence="2">The sequence shown here is derived from an EMBL/GenBank/DDBJ whole genome shotgun (WGS) entry which is preliminary data.</text>
</comment>
<gene>
    <name evidence="2" type="ORF">AYW79_07235</name>
    <name evidence="3" type="ORF">B2M26_03035</name>
</gene>
<keyword evidence="1" id="KW-0472">Membrane</keyword>
<dbReference type="Proteomes" id="UP000077421">
    <property type="component" value="Unassembled WGS sequence"/>
</dbReference>
<feature type="transmembrane region" description="Helical" evidence="1">
    <location>
        <begin position="23"/>
        <end position="41"/>
    </location>
</feature>
<dbReference type="EMBL" id="MWPS01000005">
    <property type="protein sequence ID" value="OPG17313.1"/>
    <property type="molecule type" value="Genomic_DNA"/>
</dbReference>
<evidence type="ECO:0000313" key="2">
    <source>
        <dbReference type="EMBL" id="OAG94115.1"/>
    </source>
</evidence>
<protein>
    <recommendedName>
        <fullName evidence="6">DUF4383 domain-containing protein</fullName>
    </recommendedName>
</protein>
<organism evidence="2 4">
    <name type="scientific">Ferroacidibacillus organovorans</name>
    <dbReference type="NCBI Taxonomy" id="1765683"/>
    <lineage>
        <taxon>Bacteria</taxon>
        <taxon>Bacillati</taxon>
        <taxon>Bacillota</taxon>
        <taxon>Bacilli</taxon>
        <taxon>Bacillales</taxon>
        <taxon>Alicyclobacillaceae</taxon>
        <taxon>Ferroacidibacillus</taxon>
    </lineage>
</organism>
<keyword evidence="5" id="KW-1185">Reference proteome</keyword>
<feature type="transmembrane region" description="Helical" evidence="1">
    <location>
        <begin position="107"/>
        <end position="125"/>
    </location>
</feature>
<feature type="transmembrane region" description="Helical" evidence="1">
    <location>
        <begin position="47"/>
        <end position="66"/>
    </location>
</feature>
<evidence type="ECO:0000313" key="4">
    <source>
        <dbReference type="Proteomes" id="UP000077421"/>
    </source>
</evidence>
<reference evidence="3 5" key="2">
    <citation type="submission" date="2017-02" db="EMBL/GenBank/DDBJ databases">
        <title>Draft genome of Acidibacillus ferrooxidans Huett2.</title>
        <authorList>
            <person name="Schopf S."/>
        </authorList>
    </citation>
    <scope>NUCLEOTIDE SEQUENCE [LARGE SCALE GENOMIC DNA]</scope>
    <source>
        <strain evidence="3 5">Huett2</strain>
    </source>
</reference>
<name>A0A161QH56_9BACL</name>
<dbReference type="RefSeq" id="WP_067563859.1">
    <property type="nucleotide sequence ID" value="NZ_LSUQ01000016.1"/>
</dbReference>
<evidence type="ECO:0000313" key="5">
    <source>
        <dbReference type="Proteomes" id="UP000190229"/>
    </source>
</evidence>